<keyword evidence="5" id="KW-1185">Reference proteome</keyword>
<dbReference type="SUPFAM" id="SSF56300">
    <property type="entry name" value="Metallo-dependent phosphatases"/>
    <property type="match status" value="1"/>
</dbReference>
<evidence type="ECO:0000313" key="4">
    <source>
        <dbReference type="Proteomes" id="UP000029382"/>
    </source>
</evidence>
<dbReference type="RefSeq" id="WP_000854575.1">
    <property type="nucleotide sequence ID" value="NZ_AUZH01000042.1"/>
</dbReference>
<dbReference type="Proteomes" id="UP000182793">
    <property type="component" value="Unassembled WGS sequence"/>
</dbReference>
<dbReference type="InterPro" id="IPR004843">
    <property type="entry name" value="Calcineurin-like_PHP"/>
</dbReference>
<proteinExistence type="predicted"/>
<organism evidence="2 4">
    <name type="scientific">Streptococcus equinus JB1</name>
    <dbReference type="NCBI Taxonomy" id="1294274"/>
    <lineage>
        <taxon>Bacteria</taxon>
        <taxon>Bacillati</taxon>
        <taxon>Bacillota</taxon>
        <taxon>Bacilli</taxon>
        <taxon>Lactobacillales</taxon>
        <taxon>Streptococcaceae</taxon>
        <taxon>Streptococcus</taxon>
    </lineage>
</organism>
<dbReference type="EMBL" id="FOTG01000017">
    <property type="protein sequence ID" value="SFL48671.1"/>
    <property type="molecule type" value="Genomic_DNA"/>
</dbReference>
<dbReference type="InterPro" id="IPR029052">
    <property type="entry name" value="Metallo-depent_PP-like"/>
</dbReference>
<dbReference type="GO" id="GO:0016787">
    <property type="term" value="F:hydrolase activity"/>
    <property type="evidence" value="ECO:0007669"/>
    <property type="project" value="InterPro"/>
</dbReference>
<dbReference type="Proteomes" id="UP000029382">
    <property type="component" value="Unassembled WGS sequence"/>
</dbReference>
<gene>
    <name evidence="2" type="ORF">H702_10180</name>
    <name evidence="3" type="ORF">SAMN02910290_01984</name>
</gene>
<evidence type="ECO:0000313" key="5">
    <source>
        <dbReference type="Proteomes" id="UP000182793"/>
    </source>
</evidence>
<reference evidence="3 5" key="2">
    <citation type="submission" date="2016-10" db="EMBL/GenBank/DDBJ databases">
        <authorList>
            <person name="Varghese N."/>
            <person name="Submissions S."/>
        </authorList>
    </citation>
    <scope>NUCLEOTIDE SEQUENCE [LARGE SCALE GENOMIC DNA]</scope>
    <source>
        <strain evidence="3 5">JB1</strain>
    </source>
</reference>
<evidence type="ECO:0000259" key="1">
    <source>
        <dbReference type="Pfam" id="PF00149"/>
    </source>
</evidence>
<dbReference type="EMBL" id="AUZH01000042">
    <property type="protein sequence ID" value="KFN85321.1"/>
    <property type="molecule type" value="Genomic_DNA"/>
</dbReference>
<accession>A0A091BI09</accession>
<dbReference type="AlphaFoldDB" id="A0A091BI09"/>
<comment type="caution">
    <text evidence="2">The sequence shown here is derived from an EMBL/GenBank/DDBJ whole genome shotgun (WGS) entry which is preliminary data.</text>
</comment>
<protein>
    <submittedName>
        <fullName evidence="3">Phosphoesterase</fullName>
    </submittedName>
</protein>
<feature type="domain" description="Calcineurin-like phosphoesterase" evidence="1">
    <location>
        <begin position="1"/>
        <end position="196"/>
    </location>
</feature>
<dbReference type="Gene3D" id="3.60.21.10">
    <property type="match status" value="1"/>
</dbReference>
<reference evidence="2 4" key="1">
    <citation type="journal article" date="2014" name="Genome Announc.">
        <title>Draft Genome Sequences of Streptococcus bovis Strains ATCC 33317 and JB1.</title>
        <authorList>
            <person name="Benahmed F.H."/>
            <person name="Gopinath G.R."/>
            <person name="Harbottle H."/>
            <person name="Cotta M.A."/>
            <person name="Luo Y."/>
            <person name="Henderson C."/>
            <person name="Teri P."/>
            <person name="Soppet D."/>
            <person name="Rasmussen M."/>
            <person name="Whitehead T.R."/>
            <person name="Davidson M."/>
        </authorList>
    </citation>
    <scope>NUCLEOTIDE SEQUENCE [LARGE SCALE GENOMIC DNA]</scope>
    <source>
        <strain evidence="2 4">JB1</strain>
    </source>
</reference>
<evidence type="ECO:0000313" key="3">
    <source>
        <dbReference type="EMBL" id="SFL48671.1"/>
    </source>
</evidence>
<name>A0A091BI09_STREI</name>
<sequence>MKTLLVGDLHLKSQLILPIVDNVIKDNNVKRVILLGDYVDFPGQTNNINLYARDLTFLFSWKKNMEANGLEVINIIGNHDADYLINFVSQYSVENIEVFFAIKEQLKELGLQVAYQLNDFLISHAGYTTLFNPEPWHFEKITSRHLHKLEELADSIGTKRGGLFETGSPLWADLSELKEKTNLKHPKQIVGHTPQKNIDASNNIIGIDTFSLYLNNHHEYQVIGNGDLIIHDDKHNELTVISTNWGNLETYETLKKLIQ</sequence>
<evidence type="ECO:0000313" key="2">
    <source>
        <dbReference type="EMBL" id="KFN85321.1"/>
    </source>
</evidence>
<dbReference type="Pfam" id="PF00149">
    <property type="entry name" value="Metallophos"/>
    <property type="match status" value="1"/>
</dbReference>